<gene>
    <name evidence="3" type="ORF">AS033_10765</name>
</gene>
<feature type="signal peptide" evidence="1">
    <location>
        <begin position="1"/>
        <end position="21"/>
    </location>
</feature>
<name>A0A0V8GF31_9BACL</name>
<accession>A0A0V8GF31</accession>
<dbReference type="Pfam" id="PF13115">
    <property type="entry name" value="YtkA"/>
    <property type="match status" value="1"/>
</dbReference>
<dbReference type="AlphaFoldDB" id="A0A0V8GF31"/>
<evidence type="ECO:0000259" key="2">
    <source>
        <dbReference type="Pfam" id="PF13115"/>
    </source>
</evidence>
<dbReference type="OrthoDB" id="2679563at2"/>
<feature type="chain" id="PRO_5039608259" description="YtkA-like domain-containing protein" evidence="1">
    <location>
        <begin position="22"/>
        <end position="161"/>
    </location>
</feature>
<comment type="caution">
    <text evidence="3">The sequence shown here is derived from an EMBL/GenBank/DDBJ whole genome shotgun (WGS) entry which is preliminary data.</text>
</comment>
<protein>
    <recommendedName>
        <fullName evidence="2">YtkA-like domain-containing protein</fullName>
    </recommendedName>
</protein>
<dbReference type="Proteomes" id="UP000053797">
    <property type="component" value="Unassembled WGS sequence"/>
</dbReference>
<evidence type="ECO:0000256" key="1">
    <source>
        <dbReference type="SAM" id="SignalP"/>
    </source>
</evidence>
<organism evidence="3 4">
    <name type="scientific">Exiguobacterium indicum</name>
    <dbReference type="NCBI Taxonomy" id="296995"/>
    <lineage>
        <taxon>Bacteria</taxon>
        <taxon>Bacillati</taxon>
        <taxon>Bacillota</taxon>
        <taxon>Bacilli</taxon>
        <taxon>Bacillales</taxon>
        <taxon>Bacillales Family XII. Incertae Sedis</taxon>
        <taxon>Exiguobacterium</taxon>
    </lineage>
</organism>
<proteinExistence type="predicted"/>
<dbReference type="RefSeq" id="WP_023466843.1">
    <property type="nucleotide sequence ID" value="NZ_FMYN01000003.1"/>
</dbReference>
<keyword evidence="1" id="KW-0732">Signal</keyword>
<sequence length="161" mass="17516">MRKSIQTLMLGGLLVTTTSLAGCAVDSDAAEQYAVAKPLSIKMNIPKDLQPDAKKKQTFEATVWREAKPVQKVDYVHFEIWKADGTVRYSMEPAEETKPGVYTIAKALPKSGLYYVKAHASSEGAMIMPTRQFIVGELSKEDLKILQGGAKPAGGSSGHHH</sequence>
<reference evidence="3 4" key="1">
    <citation type="journal article" date="2015" name="Int. J. Syst. Evol. Microbiol.">
        <title>Exiguobacterium enclense sp. nov., isolated from sediment.</title>
        <authorList>
            <person name="Dastager S.G."/>
            <person name="Mawlankar R."/>
            <person name="Sonalkar V.V."/>
            <person name="Thorat M.N."/>
            <person name="Mual P."/>
            <person name="Verma A."/>
            <person name="Krishnamurthi S."/>
            <person name="Tang S.K."/>
            <person name="Li W.J."/>
        </authorList>
    </citation>
    <scope>NUCLEOTIDE SEQUENCE [LARGE SCALE GENOMIC DNA]</scope>
    <source>
        <strain evidence="3 4">NIO-1109</strain>
    </source>
</reference>
<feature type="domain" description="YtkA-like" evidence="2">
    <location>
        <begin position="36"/>
        <end position="119"/>
    </location>
</feature>
<evidence type="ECO:0000313" key="4">
    <source>
        <dbReference type="Proteomes" id="UP000053797"/>
    </source>
</evidence>
<evidence type="ECO:0000313" key="3">
    <source>
        <dbReference type="EMBL" id="KSU48802.1"/>
    </source>
</evidence>
<dbReference type="PROSITE" id="PS51257">
    <property type="entry name" value="PROKAR_LIPOPROTEIN"/>
    <property type="match status" value="1"/>
</dbReference>
<dbReference type="InterPro" id="IPR032693">
    <property type="entry name" value="YtkA-like_dom"/>
</dbReference>
<dbReference type="EMBL" id="LNQL01000003">
    <property type="protein sequence ID" value="KSU48802.1"/>
    <property type="molecule type" value="Genomic_DNA"/>
</dbReference>